<dbReference type="VEuPathDB" id="ToxoDB:TGMAS_230118"/>
<feature type="region of interest" description="Disordered" evidence="1">
    <location>
        <begin position="283"/>
        <end position="315"/>
    </location>
</feature>
<evidence type="ECO:0000313" key="2">
    <source>
        <dbReference type="EMBL" id="KFH17558.1"/>
    </source>
</evidence>
<sequence>MRRKKQKRPERRTPVEGTRRVTLVRIKRNSVMCRRTGKKSLEQKPNAMRWTVCSPCTSDEPKKSRACIRVSLNAHVPFCGESPEKQMQSVRVGYREMSFRLNFFLSYLVFHVHESRLAATFPRFVASRISRLSRLSTSLLRRSFFFLSLAFPPPLPPASSRSFCQFVSLSSLRTSLLFSAEAALRSPAADRCFLAALATTVHKAEERRRRIESRLFLFPFNVPDCFLSPATWRFGIRFLLADRGACSAESLRQENALSFETEKVPATRQPKCLGKTTGNFRRRVTRPLSSGRRKNANAAKRSKSEKRSCSNLHKR</sequence>
<dbReference type="Proteomes" id="UP000028821">
    <property type="component" value="Unassembled WGS sequence"/>
</dbReference>
<name>A0A086QY76_TOXGO</name>
<reference evidence="2 3" key="1">
    <citation type="submission" date="2014-04" db="EMBL/GenBank/DDBJ databases">
        <authorList>
            <person name="Sibley D."/>
            <person name="Venepally P."/>
            <person name="Karamycheva S."/>
            <person name="Hadjithomas M."/>
            <person name="Khan A."/>
            <person name="Brunk B."/>
            <person name="Roos D."/>
            <person name="Caler E."/>
            <person name="Lorenzi H."/>
        </authorList>
    </citation>
    <scope>NUCLEOTIDE SEQUENCE [LARGE SCALE GENOMIC DNA]</scope>
    <source>
        <strain evidence="2 3">MAS</strain>
    </source>
</reference>
<dbReference type="OrthoDB" id="10641193at2759"/>
<comment type="caution">
    <text evidence="2">The sequence shown here is derived from an EMBL/GenBank/DDBJ whole genome shotgun (WGS) entry which is preliminary data.</text>
</comment>
<protein>
    <submittedName>
        <fullName evidence="2">Uncharacterized protein</fullName>
    </submittedName>
</protein>
<organism evidence="2 3">
    <name type="scientific">Toxoplasma gondii MAS</name>
    <dbReference type="NCBI Taxonomy" id="943118"/>
    <lineage>
        <taxon>Eukaryota</taxon>
        <taxon>Sar</taxon>
        <taxon>Alveolata</taxon>
        <taxon>Apicomplexa</taxon>
        <taxon>Conoidasida</taxon>
        <taxon>Coccidia</taxon>
        <taxon>Eucoccidiorida</taxon>
        <taxon>Eimeriorina</taxon>
        <taxon>Sarcocystidae</taxon>
        <taxon>Toxoplasma</taxon>
    </lineage>
</organism>
<dbReference type="AlphaFoldDB" id="A0A086QY76"/>
<dbReference type="EMBL" id="AEXC02000250">
    <property type="protein sequence ID" value="KFH17558.1"/>
    <property type="molecule type" value="Genomic_DNA"/>
</dbReference>
<proteinExistence type="predicted"/>
<feature type="compositionally biased region" description="Basic residues" evidence="1">
    <location>
        <begin position="283"/>
        <end position="304"/>
    </location>
</feature>
<gene>
    <name evidence="2" type="ORF">TGMAS_230118</name>
</gene>
<evidence type="ECO:0000313" key="3">
    <source>
        <dbReference type="Proteomes" id="UP000028821"/>
    </source>
</evidence>
<accession>A0A086QY76</accession>
<evidence type="ECO:0000256" key="1">
    <source>
        <dbReference type="SAM" id="MobiDB-lite"/>
    </source>
</evidence>